<keyword evidence="2" id="KW-0472">Membrane</keyword>
<evidence type="ECO:0000256" key="1">
    <source>
        <dbReference type="ARBA" id="ARBA00004184"/>
    </source>
</evidence>
<dbReference type="Proteomes" id="UP000186817">
    <property type="component" value="Unassembled WGS sequence"/>
</dbReference>
<gene>
    <name evidence="3" type="ORF">AK812_SmicGene21080</name>
</gene>
<dbReference type="OrthoDB" id="419186at2759"/>
<name>A0A1Q9DNB2_SYMMI</name>
<accession>A0A1Q9DNB2</accession>
<dbReference type="EMBL" id="LSRX01000459">
    <property type="protein sequence ID" value="OLP96639.1"/>
    <property type="molecule type" value="Genomic_DNA"/>
</dbReference>
<evidence type="ECO:0000313" key="3">
    <source>
        <dbReference type="EMBL" id="OLP96639.1"/>
    </source>
</evidence>
<evidence type="ECO:0000313" key="4">
    <source>
        <dbReference type="Proteomes" id="UP000186817"/>
    </source>
</evidence>
<dbReference type="GO" id="GO:0005886">
    <property type="term" value="C:plasma membrane"/>
    <property type="evidence" value="ECO:0007669"/>
    <property type="project" value="TreeGrafter"/>
</dbReference>
<dbReference type="GO" id="GO:0012505">
    <property type="term" value="C:endomembrane system"/>
    <property type="evidence" value="ECO:0007669"/>
    <property type="project" value="UniProtKB-SubCell"/>
</dbReference>
<comment type="subcellular location">
    <subcellularLocation>
        <location evidence="1">Endomembrane system</location>
        <topology evidence="1">Peripheral membrane protein</topology>
    </subcellularLocation>
</comment>
<dbReference type="GO" id="GO:0010314">
    <property type="term" value="F:phosphatidylinositol-5-phosphate binding"/>
    <property type="evidence" value="ECO:0007669"/>
    <property type="project" value="TreeGrafter"/>
</dbReference>
<reference evidence="3 4" key="1">
    <citation type="submission" date="2016-02" db="EMBL/GenBank/DDBJ databases">
        <title>Genome analysis of coral dinoflagellate symbionts highlights evolutionary adaptations to a symbiotic lifestyle.</title>
        <authorList>
            <person name="Aranda M."/>
            <person name="Li Y."/>
            <person name="Liew Y.J."/>
            <person name="Baumgarten S."/>
            <person name="Simakov O."/>
            <person name="Wilson M."/>
            <person name="Piel J."/>
            <person name="Ashoor H."/>
            <person name="Bougouffa S."/>
            <person name="Bajic V.B."/>
            <person name="Ryu T."/>
            <person name="Ravasi T."/>
            <person name="Bayer T."/>
            <person name="Micklem G."/>
            <person name="Kim H."/>
            <person name="Bhak J."/>
            <person name="Lajeunesse T.C."/>
            <person name="Voolstra C.R."/>
        </authorList>
    </citation>
    <scope>NUCLEOTIDE SEQUENCE [LARGE SCALE GENOMIC DNA]</scope>
    <source>
        <strain evidence="3 4">CCMP2467</strain>
    </source>
</reference>
<sequence>MTDSEEIEERVLALIDLLKKKDDKKIKECGEEIADAASDNEPYFEPEQAVQMMSTWLDACIAKRDDEVLQVTATAIRWAKVEDGSEHPGMTEVLKKLLKALAAPGSKHLENMFLVRAQQVKWTGDLQMYPVLTELLMHDKTEVLHDALELITGCGFVQLMELSDEEAAAVLKMTLELAKHVKQLVKGYKPGDMTISKHLAQKLTYLKGLLQAANIFCAMLVMNTGFPKASAAIAAPSLILELKDALSELKPKPKEQDLKQQLSESLDACQNLIASMPKPAAGSSSDPAGDAKSYLKGLGSASDTKTLEGTLKMMMSNTDPKFLDVVLAKDSLQSVMATFKKVKKTEMDSIYLTFQAFLSFAVQNRPAALDPVAEEMIQLYMAGPVGFATPKTFVDACTEKSPALAKRIWAKVDMWSKSVKDSKGGPMYEANLYQMASALESMPRVLEGAELEALAGKVKDTAELGKGTSMDSALKCSALVSLKALVIKDKARLPSNVLRWVQELKEGDGSAREMATSLIDAYEGRSLEGAYEQIADMNSRFKEACGDMESLKKYVDDNMSEMKDFISTVAKKLPMPVRFSSEPRYVVKKAMLLHFKCEAPTATRFCVLPGSTFTTETMEWSRWLKMGLSAAKLGKSILSADAIADVPGVVDQVKGLFSLYNKDEGEDFMTFISEPFLTSQEQDKLLNQLRAASYFENFRYDSQTASWFCANCHAIYTKAGSKRTAEGLEEAASHPDLEIPFPDLRFESGGGGLEGLEDRARNAAGAALEVKKTTAACCTLFGFSLCETETGDKDEIKT</sequence>
<evidence type="ECO:0000256" key="2">
    <source>
        <dbReference type="ARBA" id="ARBA00023136"/>
    </source>
</evidence>
<dbReference type="InterPro" id="IPR039888">
    <property type="entry name" value="Melted-like"/>
</dbReference>
<dbReference type="GO" id="GO:0009966">
    <property type="term" value="P:regulation of signal transduction"/>
    <property type="evidence" value="ECO:0007669"/>
    <property type="project" value="TreeGrafter"/>
</dbReference>
<keyword evidence="4" id="KW-1185">Reference proteome</keyword>
<protein>
    <submittedName>
        <fullName evidence="3">Protein melted-like</fullName>
    </submittedName>
</protein>
<proteinExistence type="predicted"/>
<dbReference type="PANTHER" id="PTHR21630:SF10">
    <property type="entry name" value="VENTRICULAR ZONE-EXPRESSED PH DOMAIN-CONTAINING PROTEIN HOMOLOG 1"/>
    <property type="match status" value="1"/>
</dbReference>
<comment type="caution">
    <text evidence="3">The sequence shown here is derived from an EMBL/GenBank/DDBJ whole genome shotgun (WGS) entry which is preliminary data.</text>
</comment>
<organism evidence="3 4">
    <name type="scientific">Symbiodinium microadriaticum</name>
    <name type="common">Dinoflagellate</name>
    <name type="synonym">Zooxanthella microadriatica</name>
    <dbReference type="NCBI Taxonomy" id="2951"/>
    <lineage>
        <taxon>Eukaryota</taxon>
        <taxon>Sar</taxon>
        <taxon>Alveolata</taxon>
        <taxon>Dinophyceae</taxon>
        <taxon>Suessiales</taxon>
        <taxon>Symbiodiniaceae</taxon>
        <taxon>Symbiodinium</taxon>
    </lineage>
</organism>
<dbReference type="AlphaFoldDB" id="A0A1Q9DNB2"/>
<dbReference type="PANTHER" id="PTHR21630">
    <property type="entry name" value="VEPH-A/MELTED"/>
    <property type="match status" value="1"/>
</dbReference>